<feature type="coiled-coil region" evidence="1">
    <location>
        <begin position="355"/>
        <end position="389"/>
    </location>
</feature>
<evidence type="ECO:0000313" key="3">
    <source>
        <dbReference type="EMBL" id="MDR6410341.1"/>
    </source>
</evidence>
<evidence type="ECO:0000256" key="1">
    <source>
        <dbReference type="SAM" id="Coils"/>
    </source>
</evidence>
<feature type="transmembrane region" description="Helical" evidence="2">
    <location>
        <begin position="71"/>
        <end position="93"/>
    </location>
</feature>
<dbReference type="Pfam" id="PF04087">
    <property type="entry name" value="DUF389"/>
    <property type="match status" value="1"/>
</dbReference>
<keyword evidence="2" id="KW-0812">Transmembrane</keyword>
<reference evidence="3 4" key="1">
    <citation type="submission" date="2023-07" db="EMBL/GenBank/DDBJ databases">
        <title>Sorghum-associated microbial communities from plants grown in Nebraska, USA.</title>
        <authorList>
            <person name="Schachtman D."/>
        </authorList>
    </citation>
    <scope>NUCLEOTIDE SEQUENCE [LARGE SCALE GENOMIC DNA]</scope>
    <source>
        <strain evidence="3 4">DS1316</strain>
    </source>
</reference>
<feature type="transmembrane region" description="Helical" evidence="2">
    <location>
        <begin position="49"/>
        <end position="65"/>
    </location>
</feature>
<feature type="transmembrane region" description="Helical" evidence="2">
    <location>
        <begin position="196"/>
        <end position="221"/>
    </location>
</feature>
<feature type="transmembrane region" description="Helical" evidence="2">
    <location>
        <begin position="143"/>
        <end position="161"/>
    </location>
</feature>
<dbReference type="PANTHER" id="PTHR20992">
    <property type="entry name" value="AT15442P-RELATED"/>
    <property type="match status" value="1"/>
</dbReference>
<accession>A0ABU1LU93</accession>
<name>A0ABU1LU93_9BURK</name>
<evidence type="ECO:0000256" key="2">
    <source>
        <dbReference type="SAM" id="Phobius"/>
    </source>
</evidence>
<sequence length="464" mass="51147">MNTINPTTVTSRFDRTRARLRTWFGLQEGKATDAVIDETLRGGVEIKGPNLWILMFAIFVASIGLDVNSTAVIIGAMLISPLMGPIMGIGYGVGIYDFALIKRSLKYLLVATLISLVTSTVYFLVTPLSGEHSELLARTTPTIWDVLIALFGGLAGMVGVTRRERSNVIPGVAIATALMPPLCTAGYGLANGNMSFFFGAFYLFSINCVFIAVSTVVITWILTPPHKRFVDNRIERRVKHLVVAVVMLTAVPSVYLAYRLVQEEVFSAKAQQFVKDEMALLRQTHVAGTNVTPSRKLIEVTLIGERVDDGKLKEIAARLTHRGLAGSELVVHQIGDSRQQIDASSIKASIAGDLYQETKLELANRDNVIAQLQEKLQQQERDRSREADVAKELHAQYPQVTKVVLSSATQWDAVSGNAEEQEVTVVYLASAKPLIAAERRTIERWLQARLKTERISLFVGRHVS</sequence>
<feature type="transmembrane region" description="Helical" evidence="2">
    <location>
        <begin position="105"/>
        <end position="123"/>
    </location>
</feature>
<dbReference type="NCBIfam" id="TIGR00341">
    <property type="entry name" value="TIGR00341 family protein"/>
    <property type="match status" value="1"/>
</dbReference>
<dbReference type="Proteomes" id="UP001264340">
    <property type="component" value="Unassembled WGS sequence"/>
</dbReference>
<dbReference type="PANTHER" id="PTHR20992:SF9">
    <property type="entry name" value="AT15442P-RELATED"/>
    <property type="match status" value="1"/>
</dbReference>
<comment type="caution">
    <text evidence="3">The sequence shown here is derived from an EMBL/GenBank/DDBJ whole genome shotgun (WGS) entry which is preliminary data.</text>
</comment>
<feature type="transmembrane region" description="Helical" evidence="2">
    <location>
        <begin position="168"/>
        <end position="190"/>
    </location>
</feature>
<evidence type="ECO:0000313" key="4">
    <source>
        <dbReference type="Proteomes" id="UP001264340"/>
    </source>
</evidence>
<dbReference type="RefSeq" id="WP_154872237.1">
    <property type="nucleotide sequence ID" value="NZ_JAVDQV010000004.1"/>
</dbReference>
<keyword evidence="4" id="KW-1185">Reference proteome</keyword>
<dbReference type="EMBL" id="JAVDRP010000006">
    <property type="protein sequence ID" value="MDR6410341.1"/>
    <property type="molecule type" value="Genomic_DNA"/>
</dbReference>
<keyword evidence="2" id="KW-1133">Transmembrane helix</keyword>
<protein>
    <submittedName>
        <fullName evidence="3">Hydrophobic protein (TIGR00271 family)</fullName>
    </submittedName>
</protein>
<organism evidence="3 4">
    <name type="scientific">Paraburkholderia terricola</name>
    <dbReference type="NCBI Taxonomy" id="169427"/>
    <lineage>
        <taxon>Bacteria</taxon>
        <taxon>Pseudomonadati</taxon>
        <taxon>Pseudomonadota</taxon>
        <taxon>Betaproteobacteria</taxon>
        <taxon>Burkholderiales</taxon>
        <taxon>Burkholderiaceae</taxon>
        <taxon>Paraburkholderia</taxon>
    </lineage>
</organism>
<feature type="transmembrane region" description="Helical" evidence="2">
    <location>
        <begin position="241"/>
        <end position="261"/>
    </location>
</feature>
<keyword evidence="1" id="KW-0175">Coiled coil</keyword>
<gene>
    <name evidence="3" type="ORF">J2804_003763</name>
</gene>
<proteinExistence type="predicted"/>
<keyword evidence="2" id="KW-0472">Membrane</keyword>
<dbReference type="InterPro" id="IPR005240">
    <property type="entry name" value="DUF389"/>
</dbReference>